<protein>
    <recommendedName>
        <fullName evidence="3">PTC1-like winged helix-turn-helix domain-containing protein</fullName>
    </recommendedName>
</protein>
<gene>
    <name evidence="4" type="ORF">HPP92_024287</name>
</gene>
<dbReference type="PANTHER" id="PTHR46740:SF2">
    <property type="entry name" value="PROTEIN DYAD"/>
    <property type="match status" value="1"/>
</dbReference>
<proteinExistence type="predicted"/>
<feature type="compositionally biased region" description="Basic and acidic residues" evidence="2">
    <location>
        <begin position="271"/>
        <end position="283"/>
    </location>
</feature>
<dbReference type="InterPro" id="IPR059080">
    <property type="entry name" value="WHD_PTC1"/>
</dbReference>
<evidence type="ECO:0000256" key="2">
    <source>
        <dbReference type="SAM" id="MobiDB-lite"/>
    </source>
</evidence>
<dbReference type="OrthoDB" id="515863at2759"/>
<keyword evidence="1" id="KW-0175">Coiled coil</keyword>
<accession>A0A835PN93</accession>
<feature type="region of interest" description="Disordered" evidence="2">
    <location>
        <begin position="239"/>
        <end position="283"/>
    </location>
</feature>
<evidence type="ECO:0000313" key="5">
    <source>
        <dbReference type="Proteomes" id="UP000639772"/>
    </source>
</evidence>
<dbReference type="PANTHER" id="PTHR46740">
    <property type="entry name" value="PROTEIN DYAD"/>
    <property type="match status" value="1"/>
</dbReference>
<organism evidence="4 5">
    <name type="scientific">Vanilla planifolia</name>
    <name type="common">Vanilla</name>
    <dbReference type="NCBI Taxonomy" id="51239"/>
    <lineage>
        <taxon>Eukaryota</taxon>
        <taxon>Viridiplantae</taxon>
        <taxon>Streptophyta</taxon>
        <taxon>Embryophyta</taxon>
        <taxon>Tracheophyta</taxon>
        <taxon>Spermatophyta</taxon>
        <taxon>Magnoliopsida</taxon>
        <taxon>Liliopsida</taxon>
        <taxon>Asparagales</taxon>
        <taxon>Orchidaceae</taxon>
        <taxon>Vanilloideae</taxon>
        <taxon>Vanilleae</taxon>
        <taxon>Vanilla</taxon>
    </lineage>
</organism>
<evidence type="ECO:0000313" key="4">
    <source>
        <dbReference type="EMBL" id="KAG0456499.1"/>
    </source>
</evidence>
<comment type="caution">
    <text evidence="4">The sequence shown here is derived from an EMBL/GenBank/DDBJ whole genome shotgun (WGS) entry which is preliminary data.</text>
</comment>
<dbReference type="EMBL" id="JADCNM010000013">
    <property type="protein sequence ID" value="KAG0456499.1"/>
    <property type="molecule type" value="Genomic_DNA"/>
</dbReference>
<dbReference type="GO" id="GO:0051177">
    <property type="term" value="P:meiotic sister chromatid cohesion"/>
    <property type="evidence" value="ECO:0007669"/>
    <property type="project" value="InterPro"/>
</dbReference>
<reference evidence="4 5" key="1">
    <citation type="journal article" date="2020" name="Nat. Food">
        <title>A phased Vanilla planifolia genome enables genetic improvement of flavour and production.</title>
        <authorList>
            <person name="Hasing T."/>
            <person name="Tang H."/>
            <person name="Brym M."/>
            <person name="Khazi F."/>
            <person name="Huang T."/>
            <person name="Chambers A.H."/>
        </authorList>
    </citation>
    <scope>NUCLEOTIDE SEQUENCE [LARGE SCALE GENOMIC DNA]</scope>
    <source>
        <tissue evidence="4">Leaf</tissue>
    </source>
</reference>
<dbReference type="Pfam" id="PF25874">
    <property type="entry name" value="WHD_plant_repro"/>
    <property type="match status" value="1"/>
</dbReference>
<name>A0A835PN93_VANPL</name>
<evidence type="ECO:0000256" key="1">
    <source>
        <dbReference type="SAM" id="Coils"/>
    </source>
</evidence>
<dbReference type="AlphaFoldDB" id="A0A835PN93"/>
<feature type="coiled-coil region" evidence="1">
    <location>
        <begin position="413"/>
        <end position="457"/>
    </location>
</feature>
<dbReference type="Proteomes" id="UP000639772">
    <property type="component" value="Chromosome 13"/>
</dbReference>
<feature type="domain" description="PTC1-like winged helix-turn-helix" evidence="3">
    <location>
        <begin position="292"/>
        <end position="373"/>
    </location>
</feature>
<dbReference type="GO" id="GO:0007131">
    <property type="term" value="P:reciprocal meiotic recombination"/>
    <property type="evidence" value="ECO:0007669"/>
    <property type="project" value="InterPro"/>
</dbReference>
<evidence type="ECO:0000259" key="3">
    <source>
        <dbReference type="Pfam" id="PF25874"/>
    </source>
</evidence>
<sequence>MPSGCFLLHESQAFRFLNLSWKRRSKALCALDEIYTIGFFPKYYYSKRNEPVPNALPQPPLGRQMLFFADSTHAFPCNVRYEPGAFYEIAHEKLPPKSPIQLKAVSEATLLDVTVNFPSTLSLRSYFATGGIHDGFPELDERFVMSPNQARRILRWRIPPAQLEAGKQLKSFWLLSPSSVSNLSLAVSEEEQVATNETKLSSTCLLALKRAGMVGWGIRRKVKYIGRHCEVIDKEEVEMEDPLSTGGMKGTSREEKKEQNKKRKKKAYGTESKRQRFELEQEGKCTRGTKDRWSTERYEAAEKRLLEIMRAKKAELGRPILRQALREEARKHIGDTGLLDHLLKHMAGKIVSDGTERFRRRHNSEGAMEYWLEPADLVETRRKAGVSDPFWVPPPGWKLGDSIIPHSCGKDCKAAIEELQQQLAAQIIKYEEQQPSLEALENEARETKAEAAKLVGAWQVCCIALVCRFPASSFSSYEHDVRLI</sequence>
<dbReference type="InterPro" id="IPR044221">
    <property type="entry name" value="DYAD/AMEIOTIC1"/>
</dbReference>